<accession>A0A8D0FFZ0</accession>
<dbReference type="AlphaFoldDB" id="A0A8D0FFZ0"/>
<dbReference type="SUPFAM" id="SSF50630">
    <property type="entry name" value="Acid proteases"/>
    <property type="match status" value="1"/>
</dbReference>
<evidence type="ECO:0000313" key="3">
    <source>
        <dbReference type="Proteomes" id="UP000694551"/>
    </source>
</evidence>
<sequence length="102" mass="11293">DSENEKQCGRPLRVVDSGEGHKNEAKGRAIGGDLEGERNLLRLLQLCWACGGMGHLARAYDLNGRVQDTDFYEIRPYVLALGYNLIGRDILSAMNCRLSNLA</sequence>
<dbReference type="Proteomes" id="UP000694551">
    <property type="component" value="Unplaced"/>
</dbReference>
<keyword evidence="3" id="KW-1185">Reference proteome</keyword>
<reference evidence="2" key="1">
    <citation type="submission" date="2025-08" db="UniProtKB">
        <authorList>
            <consortium name="Ensembl"/>
        </authorList>
    </citation>
    <scope>IDENTIFICATION</scope>
</reference>
<feature type="region of interest" description="Disordered" evidence="1">
    <location>
        <begin position="1"/>
        <end position="28"/>
    </location>
</feature>
<evidence type="ECO:0000256" key="1">
    <source>
        <dbReference type="SAM" id="MobiDB-lite"/>
    </source>
</evidence>
<dbReference type="InterPro" id="IPR021109">
    <property type="entry name" value="Peptidase_aspartic_dom_sf"/>
</dbReference>
<proteinExistence type="predicted"/>
<reference evidence="2" key="2">
    <citation type="submission" date="2025-09" db="UniProtKB">
        <authorList>
            <consortium name="Ensembl"/>
        </authorList>
    </citation>
    <scope>IDENTIFICATION</scope>
</reference>
<evidence type="ECO:0000313" key="2">
    <source>
        <dbReference type="Ensembl" id="ENSSOCP00000014482.1"/>
    </source>
</evidence>
<feature type="compositionally biased region" description="Basic and acidic residues" evidence="1">
    <location>
        <begin position="16"/>
        <end position="27"/>
    </location>
</feature>
<protein>
    <submittedName>
        <fullName evidence="2">Uncharacterized protein</fullName>
    </submittedName>
</protein>
<name>A0A8D0FFZ0_STROC</name>
<dbReference type="Ensembl" id="ENSSOCT00000014859.1">
    <property type="protein sequence ID" value="ENSSOCP00000014482.1"/>
    <property type="gene ID" value="ENSSOCG00000010947.1"/>
</dbReference>
<organism evidence="2 3">
    <name type="scientific">Strix occidentalis caurina</name>
    <name type="common">northern spotted owl</name>
    <dbReference type="NCBI Taxonomy" id="311401"/>
    <lineage>
        <taxon>Eukaryota</taxon>
        <taxon>Metazoa</taxon>
        <taxon>Chordata</taxon>
        <taxon>Craniata</taxon>
        <taxon>Vertebrata</taxon>
        <taxon>Euteleostomi</taxon>
        <taxon>Archelosauria</taxon>
        <taxon>Archosauria</taxon>
        <taxon>Dinosauria</taxon>
        <taxon>Saurischia</taxon>
        <taxon>Theropoda</taxon>
        <taxon>Coelurosauria</taxon>
        <taxon>Aves</taxon>
        <taxon>Neognathae</taxon>
        <taxon>Neoaves</taxon>
        <taxon>Telluraves</taxon>
        <taxon>Strigiformes</taxon>
        <taxon>Strigidae</taxon>
        <taxon>Strix</taxon>
    </lineage>
</organism>